<gene>
    <name evidence="3" type="ORF">DFH07DRAFT_748662</name>
</gene>
<evidence type="ECO:0000313" key="3">
    <source>
        <dbReference type="EMBL" id="KAJ7745900.1"/>
    </source>
</evidence>
<dbReference type="Pfam" id="PF12770">
    <property type="entry name" value="CHAT"/>
    <property type="match status" value="1"/>
</dbReference>
<organism evidence="3 4">
    <name type="scientific">Mycena maculata</name>
    <dbReference type="NCBI Taxonomy" id="230809"/>
    <lineage>
        <taxon>Eukaryota</taxon>
        <taxon>Fungi</taxon>
        <taxon>Dikarya</taxon>
        <taxon>Basidiomycota</taxon>
        <taxon>Agaricomycotina</taxon>
        <taxon>Agaricomycetes</taxon>
        <taxon>Agaricomycetidae</taxon>
        <taxon>Agaricales</taxon>
        <taxon>Marasmiineae</taxon>
        <taxon>Mycenaceae</taxon>
        <taxon>Mycena</taxon>
    </lineage>
</organism>
<dbReference type="Gene3D" id="3.40.50.1460">
    <property type="match status" value="1"/>
</dbReference>
<evidence type="ECO:0000256" key="1">
    <source>
        <dbReference type="SAM" id="SignalP"/>
    </source>
</evidence>
<name>A0AAD7ILM1_9AGAR</name>
<evidence type="ECO:0000313" key="4">
    <source>
        <dbReference type="Proteomes" id="UP001215280"/>
    </source>
</evidence>
<proteinExistence type="predicted"/>
<dbReference type="InterPro" id="IPR024983">
    <property type="entry name" value="CHAT_dom"/>
</dbReference>
<feature type="non-terminal residue" evidence="3">
    <location>
        <position position="238"/>
    </location>
</feature>
<protein>
    <submittedName>
        <fullName evidence="3">CHAT domain-containing protein</fullName>
    </submittedName>
</protein>
<comment type="caution">
    <text evidence="3">The sequence shown here is derived from an EMBL/GenBank/DDBJ whole genome shotgun (WGS) entry which is preliminary data.</text>
</comment>
<dbReference type="Proteomes" id="UP001215280">
    <property type="component" value="Unassembled WGS sequence"/>
</dbReference>
<feature type="chain" id="PRO_5041962754" evidence="1">
    <location>
        <begin position="20"/>
        <end position="238"/>
    </location>
</feature>
<evidence type="ECO:0000259" key="2">
    <source>
        <dbReference type="Pfam" id="PF12770"/>
    </source>
</evidence>
<feature type="signal peptide" evidence="1">
    <location>
        <begin position="1"/>
        <end position="19"/>
    </location>
</feature>
<reference evidence="3" key="1">
    <citation type="submission" date="2023-03" db="EMBL/GenBank/DDBJ databases">
        <title>Massive genome expansion in bonnet fungi (Mycena s.s.) driven by repeated elements and novel gene families across ecological guilds.</title>
        <authorList>
            <consortium name="Lawrence Berkeley National Laboratory"/>
            <person name="Harder C.B."/>
            <person name="Miyauchi S."/>
            <person name="Viragh M."/>
            <person name="Kuo A."/>
            <person name="Thoen E."/>
            <person name="Andreopoulos B."/>
            <person name="Lu D."/>
            <person name="Skrede I."/>
            <person name="Drula E."/>
            <person name="Henrissat B."/>
            <person name="Morin E."/>
            <person name="Kohler A."/>
            <person name="Barry K."/>
            <person name="LaButti K."/>
            <person name="Morin E."/>
            <person name="Salamov A."/>
            <person name="Lipzen A."/>
            <person name="Mereny Z."/>
            <person name="Hegedus B."/>
            <person name="Baldrian P."/>
            <person name="Stursova M."/>
            <person name="Weitz H."/>
            <person name="Taylor A."/>
            <person name="Grigoriev I.V."/>
            <person name="Nagy L.G."/>
            <person name="Martin F."/>
            <person name="Kauserud H."/>
        </authorList>
    </citation>
    <scope>NUCLEOTIDE SEQUENCE</scope>
    <source>
        <strain evidence="3">CBHHK188m</strain>
    </source>
</reference>
<dbReference type="AlphaFoldDB" id="A0AAD7ILM1"/>
<accession>A0AAD7ILM1</accession>
<keyword evidence="4" id="KW-1185">Reference proteome</keyword>
<keyword evidence="1" id="KW-0732">Signal</keyword>
<dbReference type="EMBL" id="JARJLG010000100">
    <property type="protein sequence ID" value="KAJ7745900.1"/>
    <property type="molecule type" value="Genomic_DNA"/>
</dbReference>
<sequence>KGRLWWLPIGAFTGLPLHACHPTDQFIHSYTTTLASLLEDQSGGPFSLDKFGVVGAPGHGRDYLEGVEEEVKKIQSIIPNHDVKYLEGEHATLEAVRLQLQHCSWVHLACHGRVNQWEPWKVISWSGCGENHFTALSNAQFVFLAACNTAKSNDDRNPMFTFSEAFLTAGFRSAIRTMWEMSDEDRPLLTEAFYSHFFRDGHPPQASATAEALNLAVEKLRDSDVPCWRWIPFIHMGI</sequence>
<feature type="domain" description="CHAT" evidence="2">
    <location>
        <begin position="3"/>
        <end position="237"/>
    </location>
</feature>